<evidence type="ECO:0000256" key="7">
    <source>
        <dbReference type="ARBA" id="ARBA00023136"/>
    </source>
</evidence>
<evidence type="ECO:0000256" key="1">
    <source>
        <dbReference type="ARBA" id="ARBA00004429"/>
    </source>
</evidence>
<evidence type="ECO:0000313" key="10">
    <source>
        <dbReference type="Proteomes" id="UP000460412"/>
    </source>
</evidence>
<dbReference type="PANTHER" id="PTHR23522">
    <property type="entry name" value="BLL5896 PROTEIN"/>
    <property type="match status" value="1"/>
</dbReference>
<keyword evidence="3" id="KW-1003">Cell membrane</keyword>
<feature type="transmembrane region" description="Helical" evidence="8">
    <location>
        <begin position="7"/>
        <end position="31"/>
    </location>
</feature>
<feature type="transmembrane region" description="Helical" evidence="8">
    <location>
        <begin position="160"/>
        <end position="181"/>
    </location>
</feature>
<keyword evidence="2" id="KW-0813">Transport</keyword>
<feature type="transmembrane region" description="Helical" evidence="8">
    <location>
        <begin position="97"/>
        <end position="115"/>
    </location>
</feature>
<dbReference type="GO" id="GO:0005886">
    <property type="term" value="C:plasma membrane"/>
    <property type="evidence" value="ECO:0007669"/>
    <property type="project" value="UniProtKB-SubCell"/>
</dbReference>
<comment type="subcellular location">
    <subcellularLocation>
        <location evidence="1">Cell inner membrane</location>
        <topology evidence="1">Multi-pass membrane protein</topology>
    </subcellularLocation>
</comment>
<dbReference type="CDD" id="cd06174">
    <property type="entry name" value="MFS"/>
    <property type="match status" value="1"/>
</dbReference>
<accession>A0A7X3MCP5</accession>
<reference evidence="9 10" key="1">
    <citation type="submission" date="2019-12" db="EMBL/GenBank/DDBJ databases">
        <title>Sporaefaciens musculi gen. nov., sp. nov., a novel bacterium isolated from the caecum of an obese mouse.</title>
        <authorList>
            <person name="Rasmussen T.S."/>
            <person name="Streidl T."/>
            <person name="Hitch T.C.A."/>
            <person name="Wortmann E."/>
            <person name="Deptula P."/>
            <person name="Hansen M."/>
            <person name="Nielsen D.S."/>
            <person name="Clavel T."/>
            <person name="Vogensen F.K."/>
        </authorList>
    </citation>
    <scope>NUCLEOTIDE SEQUENCE [LARGE SCALE GENOMIC DNA]</scope>
    <source>
        <strain evidence="9 10">WCA-9-b2</strain>
    </source>
</reference>
<feature type="transmembrane region" description="Helical" evidence="8">
    <location>
        <begin position="367"/>
        <end position="389"/>
    </location>
</feature>
<feature type="transmembrane region" description="Helical" evidence="8">
    <location>
        <begin position="212"/>
        <end position="230"/>
    </location>
</feature>
<evidence type="ECO:0000256" key="5">
    <source>
        <dbReference type="ARBA" id="ARBA00022692"/>
    </source>
</evidence>
<comment type="caution">
    <text evidence="9">The sequence shown here is derived from an EMBL/GenBank/DDBJ whole genome shotgun (WGS) entry which is preliminary data.</text>
</comment>
<dbReference type="EMBL" id="WUQX01000001">
    <property type="protein sequence ID" value="MXP73981.1"/>
    <property type="molecule type" value="Genomic_DNA"/>
</dbReference>
<dbReference type="Gene3D" id="1.20.1250.20">
    <property type="entry name" value="MFS general substrate transporter like domains"/>
    <property type="match status" value="2"/>
</dbReference>
<keyword evidence="4" id="KW-0997">Cell inner membrane</keyword>
<dbReference type="InterPro" id="IPR036259">
    <property type="entry name" value="MFS_trans_sf"/>
</dbReference>
<gene>
    <name evidence="9" type="ORF">GN277_00525</name>
</gene>
<dbReference type="GO" id="GO:0022857">
    <property type="term" value="F:transmembrane transporter activity"/>
    <property type="evidence" value="ECO:0007669"/>
    <property type="project" value="InterPro"/>
</dbReference>
<feature type="transmembrane region" description="Helical" evidence="8">
    <location>
        <begin position="250"/>
        <end position="268"/>
    </location>
</feature>
<dbReference type="AlphaFoldDB" id="A0A7X3MCP5"/>
<keyword evidence="10" id="KW-1185">Reference proteome</keyword>
<dbReference type="PANTHER" id="PTHR23522:SF10">
    <property type="entry name" value="3-PHENYLPROPIONIC ACID TRANSPORTER-RELATED"/>
    <property type="match status" value="1"/>
</dbReference>
<organism evidence="9 10">
    <name type="scientific">Sporofaciens musculi</name>
    <dbReference type="NCBI Taxonomy" id="2681861"/>
    <lineage>
        <taxon>Bacteria</taxon>
        <taxon>Bacillati</taxon>
        <taxon>Bacillota</taxon>
        <taxon>Clostridia</taxon>
        <taxon>Lachnospirales</taxon>
        <taxon>Lachnospiraceae</taxon>
        <taxon>Sporofaciens</taxon>
    </lineage>
</organism>
<protein>
    <submittedName>
        <fullName evidence="9">MFS transporter</fullName>
    </submittedName>
</protein>
<feature type="transmembrane region" description="Helical" evidence="8">
    <location>
        <begin position="343"/>
        <end position="361"/>
    </location>
</feature>
<evidence type="ECO:0000256" key="8">
    <source>
        <dbReference type="SAM" id="Phobius"/>
    </source>
</evidence>
<evidence type="ECO:0000256" key="3">
    <source>
        <dbReference type="ARBA" id="ARBA00022475"/>
    </source>
</evidence>
<evidence type="ECO:0000256" key="6">
    <source>
        <dbReference type="ARBA" id="ARBA00022989"/>
    </source>
</evidence>
<dbReference type="Pfam" id="PF07690">
    <property type="entry name" value="MFS_1"/>
    <property type="match status" value="1"/>
</dbReference>
<evidence type="ECO:0000256" key="4">
    <source>
        <dbReference type="ARBA" id="ARBA00022519"/>
    </source>
</evidence>
<feature type="transmembrane region" description="Helical" evidence="8">
    <location>
        <begin position="136"/>
        <end position="154"/>
    </location>
</feature>
<name>A0A7X3MCP5_9FIRM</name>
<dbReference type="SUPFAM" id="SSF103473">
    <property type="entry name" value="MFS general substrate transporter"/>
    <property type="match status" value="1"/>
</dbReference>
<keyword evidence="7 8" id="KW-0472">Membrane</keyword>
<sequence length="407" mass="44620">MSTMKKSYWIGFSVLEVSYWSFHASFIGFLMSYLLTKGITNTVVSIFLASYLLAAFLGSFIWGMVCDRFHTNRKVSILCFLAAGVLMYLIYFSYDSILVLAVLYPLLGFVSLPHATNIDSWLLLTCENNLSIYGKIRCLPSLMFAITSVILGQLVSAFGYHFMLIFGTFFLLTGIAAAVMLPDSKDAAQEKPAGGFSVRSLKQMFSTCSNDGPGYSYLIIILLLVGLAVAPINNLKTAVLQSVRGTVADIGIDAFICAITQVPFIALADKLEKYSLRLRYILIALLPFLTMALAFGAVSPVMIFAGSCLLNMGVGIMLPTMRSVTERNVAPAYRNLGHNIADAVYNSVAGIVSLLYSGFVIDRFGVKSMLFLCILIVSIPVIITLYDAVRHWASALRLHGNILHKES</sequence>
<evidence type="ECO:0000313" key="9">
    <source>
        <dbReference type="EMBL" id="MXP73981.1"/>
    </source>
</evidence>
<dbReference type="InterPro" id="IPR011701">
    <property type="entry name" value="MFS"/>
</dbReference>
<dbReference type="Proteomes" id="UP000460412">
    <property type="component" value="Unassembled WGS sequence"/>
</dbReference>
<dbReference type="RefSeq" id="WP_159748966.1">
    <property type="nucleotide sequence ID" value="NZ_WUQX01000001.1"/>
</dbReference>
<feature type="transmembrane region" description="Helical" evidence="8">
    <location>
        <begin position="280"/>
        <end position="297"/>
    </location>
</feature>
<proteinExistence type="predicted"/>
<feature type="transmembrane region" description="Helical" evidence="8">
    <location>
        <begin position="75"/>
        <end position="91"/>
    </location>
</feature>
<keyword evidence="6 8" id="KW-1133">Transmembrane helix</keyword>
<evidence type="ECO:0000256" key="2">
    <source>
        <dbReference type="ARBA" id="ARBA00022448"/>
    </source>
</evidence>
<feature type="transmembrane region" description="Helical" evidence="8">
    <location>
        <begin position="43"/>
        <end position="63"/>
    </location>
</feature>
<keyword evidence="5 8" id="KW-0812">Transmembrane</keyword>